<evidence type="ECO:0000256" key="1">
    <source>
        <dbReference type="SAM" id="MobiDB-lite"/>
    </source>
</evidence>
<sequence>MNDHDFEKIMAYADQELEPDQVADVEKLLAEDTEARDFLARLRESDQLISGGLDSILDEPVPQRLIDAARGQSAESSSESDTGSGQSARVVEFPKKPAFSRWAYATAASVTLLVAAGAFILSPGDSRQGTLAEALNEALEQTPSGSIHGQPDDTVQVMPVATFQTAEAGICRQFAAQVQGQQTVGLACRSGQGQWQIRAEKILAEGENGQSYAPASGGSGPVADALSDLRGGEPLSAGQEQSLISDGWE</sequence>
<reference evidence="2 3" key="1">
    <citation type="submission" date="2019-04" db="EMBL/GenBank/DDBJ databases">
        <authorList>
            <person name="Park S."/>
            <person name="Yoon J.-H."/>
        </authorList>
    </citation>
    <scope>NUCLEOTIDE SEQUENCE [LARGE SCALE GENOMIC DNA]</scope>
    <source>
        <strain evidence="2 3">HJM-18</strain>
    </source>
</reference>
<gene>
    <name evidence="2" type="ORF">E5Q11_09080</name>
</gene>
<accession>A0A4Z1C564</accession>
<evidence type="ECO:0008006" key="4">
    <source>
        <dbReference type="Google" id="ProtNLM"/>
    </source>
</evidence>
<dbReference type="EMBL" id="SRPF01000002">
    <property type="protein sequence ID" value="TGN40410.1"/>
    <property type="molecule type" value="Genomic_DNA"/>
</dbReference>
<organism evidence="2 3">
    <name type="scientific">Marinobacter confluentis</name>
    <dbReference type="NCBI Taxonomy" id="1697557"/>
    <lineage>
        <taxon>Bacteria</taxon>
        <taxon>Pseudomonadati</taxon>
        <taxon>Pseudomonadota</taxon>
        <taxon>Gammaproteobacteria</taxon>
        <taxon>Pseudomonadales</taxon>
        <taxon>Marinobacteraceae</taxon>
        <taxon>Marinobacter</taxon>
    </lineage>
</organism>
<dbReference type="AlphaFoldDB" id="A0A4Z1C564"/>
<proteinExistence type="predicted"/>
<feature type="region of interest" description="Disordered" evidence="1">
    <location>
        <begin position="209"/>
        <end position="249"/>
    </location>
</feature>
<feature type="compositionally biased region" description="Low complexity" evidence="1">
    <location>
        <begin position="72"/>
        <end position="88"/>
    </location>
</feature>
<protein>
    <recommendedName>
        <fullName evidence="4">Anti-sigma factor</fullName>
    </recommendedName>
</protein>
<keyword evidence="3" id="KW-1185">Reference proteome</keyword>
<dbReference type="Proteomes" id="UP000298325">
    <property type="component" value="Unassembled WGS sequence"/>
</dbReference>
<evidence type="ECO:0000313" key="2">
    <source>
        <dbReference type="EMBL" id="TGN40410.1"/>
    </source>
</evidence>
<feature type="compositionally biased region" description="Polar residues" evidence="1">
    <location>
        <begin position="238"/>
        <end position="249"/>
    </location>
</feature>
<evidence type="ECO:0000313" key="3">
    <source>
        <dbReference type="Proteomes" id="UP000298325"/>
    </source>
</evidence>
<dbReference type="OrthoDB" id="5588054at2"/>
<comment type="caution">
    <text evidence="2">The sequence shown here is derived from an EMBL/GenBank/DDBJ whole genome shotgun (WGS) entry which is preliminary data.</text>
</comment>
<dbReference type="RefSeq" id="WP_135803072.1">
    <property type="nucleotide sequence ID" value="NZ_SRPF01000002.1"/>
</dbReference>
<feature type="region of interest" description="Disordered" evidence="1">
    <location>
        <begin position="68"/>
        <end position="89"/>
    </location>
</feature>
<name>A0A4Z1C564_9GAMM</name>